<feature type="compositionally biased region" description="Low complexity" evidence="1">
    <location>
        <begin position="152"/>
        <end position="164"/>
    </location>
</feature>
<feature type="chain" id="PRO_5046049138" evidence="2">
    <location>
        <begin position="23"/>
        <end position="164"/>
    </location>
</feature>
<name>A0ABW8UTN2_9RHOB</name>
<evidence type="ECO:0000259" key="3">
    <source>
        <dbReference type="Pfam" id="PF05239"/>
    </source>
</evidence>
<accession>A0ABW8UTN2</accession>
<proteinExistence type="predicted"/>
<reference evidence="4 5" key="1">
    <citation type="submission" date="2024-08" db="EMBL/GenBank/DDBJ databases">
        <title>Tateyamaria sp. nov., isolated from marine algae.</title>
        <authorList>
            <person name="Choi B.J."/>
            <person name="Kim J.M."/>
            <person name="Lee J.K."/>
            <person name="Choi D.G."/>
            <person name="Bayburt H."/>
            <person name="Baek J.H."/>
            <person name="Han D.M."/>
            <person name="Jeon C.O."/>
        </authorList>
    </citation>
    <scope>NUCLEOTIDE SEQUENCE [LARGE SCALE GENOMIC DNA]</scope>
    <source>
        <strain evidence="4 5">KMU-156</strain>
    </source>
</reference>
<dbReference type="InterPro" id="IPR027275">
    <property type="entry name" value="PRC-brl_dom"/>
</dbReference>
<protein>
    <submittedName>
        <fullName evidence="4">PRC-barrel domain-containing protein</fullName>
    </submittedName>
</protein>
<feature type="domain" description="PRC-barrel" evidence="3">
    <location>
        <begin position="70"/>
        <end position="132"/>
    </location>
</feature>
<gene>
    <name evidence="4" type="ORF">ACERZ8_05835</name>
</gene>
<dbReference type="Pfam" id="PF05239">
    <property type="entry name" value="PRC"/>
    <property type="match status" value="1"/>
</dbReference>
<dbReference type="SUPFAM" id="SSF50346">
    <property type="entry name" value="PRC-barrel domain"/>
    <property type="match status" value="1"/>
</dbReference>
<evidence type="ECO:0000313" key="5">
    <source>
        <dbReference type="Proteomes" id="UP001627408"/>
    </source>
</evidence>
<dbReference type="InterPro" id="IPR011033">
    <property type="entry name" value="PRC_barrel-like_sf"/>
</dbReference>
<sequence>MTLNTLKLSAATAAILAAPAFAGDTMKTDETSQADTAYIETAQDLANDTEAAMDNVLDGVETSDATTTVEDLIGLNVLSAKNETVGEIDYIVRSLDGYVAVVGLGGVLGLGEYTVAVPMEEFVMTEDDTLRLATWTEEELEALPEVDESELESLPSEYPLDVSL</sequence>
<dbReference type="Gene3D" id="2.30.30.240">
    <property type="entry name" value="PRC-barrel domain"/>
    <property type="match status" value="1"/>
</dbReference>
<feature type="signal peptide" evidence="2">
    <location>
        <begin position="1"/>
        <end position="22"/>
    </location>
</feature>
<keyword evidence="2" id="KW-0732">Signal</keyword>
<dbReference type="EMBL" id="JBHDIY010000002">
    <property type="protein sequence ID" value="MFL4469414.1"/>
    <property type="molecule type" value="Genomic_DNA"/>
</dbReference>
<dbReference type="RefSeq" id="WP_407591251.1">
    <property type="nucleotide sequence ID" value="NZ_JBHDIY010000002.1"/>
</dbReference>
<evidence type="ECO:0000256" key="2">
    <source>
        <dbReference type="SAM" id="SignalP"/>
    </source>
</evidence>
<evidence type="ECO:0000313" key="4">
    <source>
        <dbReference type="EMBL" id="MFL4469414.1"/>
    </source>
</evidence>
<comment type="caution">
    <text evidence="4">The sequence shown here is derived from an EMBL/GenBank/DDBJ whole genome shotgun (WGS) entry which is preliminary data.</text>
</comment>
<dbReference type="Proteomes" id="UP001627408">
    <property type="component" value="Unassembled WGS sequence"/>
</dbReference>
<keyword evidence="5" id="KW-1185">Reference proteome</keyword>
<organism evidence="4 5">
    <name type="scientific">Tateyamaria armeniaca</name>
    <dbReference type="NCBI Taxonomy" id="2518930"/>
    <lineage>
        <taxon>Bacteria</taxon>
        <taxon>Pseudomonadati</taxon>
        <taxon>Pseudomonadota</taxon>
        <taxon>Alphaproteobacteria</taxon>
        <taxon>Rhodobacterales</taxon>
        <taxon>Roseobacteraceae</taxon>
        <taxon>Tateyamaria</taxon>
    </lineage>
</organism>
<evidence type="ECO:0000256" key="1">
    <source>
        <dbReference type="SAM" id="MobiDB-lite"/>
    </source>
</evidence>
<feature type="region of interest" description="Disordered" evidence="1">
    <location>
        <begin position="143"/>
        <end position="164"/>
    </location>
</feature>